<dbReference type="PANTHER" id="PTHR33121:SF70">
    <property type="entry name" value="SIGNALING PROTEIN YKOW"/>
    <property type="match status" value="1"/>
</dbReference>
<reference evidence="4 5" key="1">
    <citation type="submission" date="2023-12" db="EMBL/GenBank/DDBJ databases">
        <title>Genome sequencing and assembly of bacterial species from a model synthetic community.</title>
        <authorList>
            <person name="Hogle S.L."/>
        </authorList>
    </citation>
    <scope>NUCLEOTIDE SEQUENCE [LARGE SCALE GENOMIC DNA]</scope>
    <source>
        <strain evidence="4 5">HAMBI 2494</strain>
    </source>
</reference>
<organism evidence="4 5">
    <name type="scientific">Paraburkholderia kururiensis</name>
    <dbReference type="NCBI Taxonomy" id="984307"/>
    <lineage>
        <taxon>Bacteria</taxon>
        <taxon>Pseudomonadati</taxon>
        <taxon>Pseudomonadota</taxon>
        <taxon>Betaproteobacteria</taxon>
        <taxon>Burkholderiales</taxon>
        <taxon>Burkholderiaceae</taxon>
        <taxon>Paraburkholderia</taxon>
    </lineage>
</organism>
<dbReference type="SUPFAM" id="SSF52172">
    <property type="entry name" value="CheY-like"/>
    <property type="match status" value="1"/>
</dbReference>
<keyword evidence="5" id="KW-1185">Reference proteome</keyword>
<dbReference type="InterPro" id="IPR011006">
    <property type="entry name" value="CheY-like_superfamily"/>
</dbReference>
<dbReference type="Gene3D" id="3.20.20.450">
    <property type="entry name" value="EAL domain"/>
    <property type="match status" value="1"/>
</dbReference>
<sequence>MIDAHASERESAVLIIEDDPVQRGIMEAMVRKLGMRGLPAATVSEARAHLQNDDVRMVLLDLRLQDGTSLDVLHSLGNDTVPRSVILASGCDERTRNAVSRIAEARGVHVAGSLRKPICEDSLAALLRAGRGAVAVRQPAADEPCDPDDVTFALAGGRIVPYFQPQVSLSTGRVVGVEALARWQSDAHSTIGPERFVSVIESMGQARAFTALMLKASLAACARWRRRFPEVSVAVNVPPSLVDAAFGDLVRSCLHEYAVPPSALVLELTEGSPLSDSVAVGNVLTGLRIDGVGLAIDDFGTGYSSMLSLLRIPFSEMKLDRAFVGCALHDADSARILSALIAMSRDMGVTTVAEGIECVEVRDRLAAYGCSTGQGWLWSAALKEAALHAWLDDAAQAGCAPTVASTVQH</sequence>
<keyword evidence="4" id="KW-0378">Hydrolase</keyword>
<dbReference type="InterPro" id="IPR050706">
    <property type="entry name" value="Cyclic-di-GMP_PDE-like"/>
</dbReference>
<evidence type="ECO:0000256" key="1">
    <source>
        <dbReference type="PROSITE-ProRule" id="PRU00169"/>
    </source>
</evidence>
<name>A0ABZ0WJC7_9BURK</name>
<accession>A0ABZ0WJC7</accession>
<dbReference type="EMBL" id="CP139965">
    <property type="protein sequence ID" value="WQD77434.1"/>
    <property type="molecule type" value="Genomic_DNA"/>
</dbReference>
<dbReference type="Gene3D" id="3.40.50.2300">
    <property type="match status" value="1"/>
</dbReference>
<dbReference type="InterPro" id="IPR035919">
    <property type="entry name" value="EAL_sf"/>
</dbReference>
<dbReference type="GO" id="GO:0071111">
    <property type="term" value="F:cyclic-guanylate-specific phosphodiesterase activity"/>
    <property type="evidence" value="ECO:0007669"/>
    <property type="project" value="UniProtKB-EC"/>
</dbReference>
<dbReference type="Proteomes" id="UP001325479">
    <property type="component" value="Chromosome"/>
</dbReference>
<dbReference type="CDD" id="cd01948">
    <property type="entry name" value="EAL"/>
    <property type="match status" value="1"/>
</dbReference>
<dbReference type="PANTHER" id="PTHR33121">
    <property type="entry name" value="CYCLIC DI-GMP PHOSPHODIESTERASE PDEF"/>
    <property type="match status" value="1"/>
</dbReference>
<keyword evidence="1" id="KW-0597">Phosphoprotein</keyword>
<dbReference type="InterPro" id="IPR001789">
    <property type="entry name" value="Sig_transdc_resp-reg_receiver"/>
</dbReference>
<dbReference type="RefSeq" id="WP_198665393.1">
    <property type="nucleotide sequence ID" value="NZ_CP139965.1"/>
</dbReference>
<evidence type="ECO:0000259" key="3">
    <source>
        <dbReference type="PROSITE" id="PS50883"/>
    </source>
</evidence>
<dbReference type="Pfam" id="PF00072">
    <property type="entry name" value="Response_reg"/>
    <property type="match status" value="1"/>
</dbReference>
<dbReference type="SMART" id="SM00448">
    <property type="entry name" value="REC"/>
    <property type="match status" value="1"/>
</dbReference>
<feature type="domain" description="EAL" evidence="3">
    <location>
        <begin position="143"/>
        <end position="395"/>
    </location>
</feature>
<dbReference type="SUPFAM" id="SSF141868">
    <property type="entry name" value="EAL domain-like"/>
    <property type="match status" value="1"/>
</dbReference>
<dbReference type="PROSITE" id="PS50110">
    <property type="entry name" value="RESPONSE_REGULATORY"/>
    <property type="match status" value="1"/>
</dbReference>
<feature type="domain" description="Response regulatory" evidence="2">
    <location>
        <begin position="12"/>
        <end position="131"/>
    </location>
</feature>
<evidence type="ECO:0000313" key="5">
    <source>
        <dbReference type="Proteomes" id="UP001325479"/>
    </source>
</evidence>
<protein>
    <submittedName>
        <fullName evidence="4">EAL domain-containing response regulator</fullName>
        <ecNumber evidence="4">3.1.4.52</ecNumber>
    </submittedName>
</protein>
<dbReference type="InterPro" id="IPR001633">
    <property type="entry name" value="EAL_dom"/>
</dbReference>
<evidence type="ECO:0000313" key="4">
    <source>
        <dbReference type="EMBL" id="WQD77434.1"/>
    </source>
</evidence>
<dbReference type="SMART" id="SM00052">
    <property type="entry name" value="EAL"/>
    <property type="match status" value="1"/>
</dbReference>
<dbReference type="EC" id="3.1.4.52" evidence="4"/>
<feature type="modified residue" description="4-aspartylphosphate" evidence="1">
    <location>
        <position position="61"/>
    </location>
</feature>
<dbReference type="PROSITE" id="PS50883">
    <property type="entry name" value="EAL"/>
    <property type="match status" value="1"/>
</dbReference>
<dbReference type="Pfam" id="PF00563">
    <property type="entry name" value="EAL"/>
    <property type="match status" value="1"/>
</dbReference>
<evidence type="ECO:0000259" key="2">
    <source>
        <dbReference type="PROSITE" id="PS50110"/>
    </source>
</evidence>
<gene>
    <name evidence="4" type="ORF">U0042_25855</name>
</gene>
<proteinExistence type="predicted"/>